<dbReference type="Proteomes" id="UP000472372">
    <property type="component" value="Chromosome 1"/>
</dbReference>
<dbReference type="Pfam" id="PF20237">
    <property type="entry name" value="DUF6594"/>
    <property type="match status" value="1"/>
</dbReference>
<evidence type="ECO:0000313" key="3">
    <source>
        <dbReference type="Proteomes" id="UP000472372"/>
    </source>
</evidence>
<evidence type="ECO:0000313" key="2">
    <source>
        <dbReference type="EMBL" id="CAE7002490.1"/>
    </source>
</evidence>
<feature type="domain" description="DUF6594" evidence="1">
    <location>
        <begin position="36"/>
        <end position="300"/>
    </location>
</feature>
<evidence type="ECO:0000259" key="1">
    <source>
        <dbReference type="Pfam" id="PF20237"/>
    </source>
</evidence>
<accession>A0A6S6VEQ4</accession>
<reference evidence="2" key="1">
    <citation type="submission" date="2021-02" db="EMBL/GenBank/DDBJ databases">
        <authorList>
            <person name="Syme A R."/>
            <person name="Syme A R."/>
            <person name="Moolhuijzen P."/>
        </authorList>
    </citation>
    <scope>NUCLEOTIDE SEQUENCE</scope>
    <source>
        <strain evidence="2">W1-1</strain>
    </source>
</reference>
<name>A0A6S6VEQ4_9PLEO</name>
<protein>
    <recommendedName>
        <fullName evidence="1">DUF6594 domain-containing protein</fullName>
    </recommendedName>
</protein>
<dbReference type="InterPro" id="IPR046529">
    <property type="entry name" value="DUF6594"/>
</dbReference>
<proteinExistence type="predicted"/>
<dbReference type="EMBL" id="HG992977">
    <property type="protein sequence ID" value="CAE7002490.1"/>
    <property type="molecule type" value="Genomic_DNA"/>
</dbReference>
<gene>
    <name evidence="2" type="ORF">PTTW11_01397</name>
</gene>
<dbReference type="AlphaFoldDB" id="A0A6S6VEQ4"/>
<sequence>MADKLNSDPARNPPSTKDCIMAMHNSDKLFEMIANFPQAAVHERFRKEYQQSIAYTESKVYRRARAFQLFLEENSKVGESPQEKDYASVMEPLVDALLRLDAVVEAAKRTSAANPPSNLYMELYRTYSRVDEPNMRAANGEMASIYGQDGKPIPTHLAALHDDGLDTMIRFVLNFVINPLNEHIRGPSKSVFQRVRTHLRRNSTGKNDEEVAKPDFDIGNTNLEGCDDVVSFKTLHGISRAFVYVLAILLLITPIATFNSIENQTQRIVIMPFFCLLIVASAGGMGADTMPVFTMVISYFQTMVIFIGTTSDQQVV</sequence>
<organism evidence="2 3">
    <name type="scientific">Pyrenophora teres f. teres</name>
    <dbReference type="NCBI Taxonomy" id="97479"/>
    <lineage>
        <taxon>Eukaryota</taxon>
        <taxon>Fungi</taxon>
        <taxon>Dikarya</taxon>
        <taxon>Ascomycota</taxon>
        <taxon>Pezizomycotina</taxon>
        <taxon>Dothideomycetes</taxon>
        <taxon>Pleosporomycetidae</taxon>
        <taxon>Pleosporales</taxon>
        <taxon>Pleosporineae</taxon>
        <taxon>Pleosporaceae</taxon>
        <taxon>Pyrenophora</taxon>
    </lineage>
</organism>